<dbReference type="GO" id="GO:0006753">
    <property type="term" value="P:nucleoside phosphate metabolic process"/>
    <property type="evidence" value="ECO:0007669"/>
    <property type="project" value="TreeGrafter"/>
</dbReference>
<proteinExistence type="predicted"/>
<evidence type="ECO:0000256" key="1">
    <source>
        <dbReference type="ARBA" id="ARBA00022801"/>
    </source>
</evidence>
<dbReference type="SUPFAM" id="SSF55811">
    <property type="entry name" value="Nudix"/>
    <property type="match status" value="1"/>
</dbReference>
<dbReference type="Gene3D" id="3.90.79.10">
    <property type="entry name" value="Nucleoside Triphosphate Pyrophosphohydrolase"/>
    <property type="match status" value="1"/>
</dbReference>
<evidence type="ECO:0000313" key="4">
    <source>
        <dbReference type="Proteomes" id="UP000002484"/>
    </source>
</evidence>
<dbReference type="GO" id="GO:0019693">
    <property type="term" value="P:ribose phosphate metabolic process"/>
    <property type="evidence" value="ECO:0007669"/>
    <property type="project" value="TreeGrafter"/>
</dbReference>
<keyword evidence="1 3" id="KW-0378">Hydrolase</keyword>
<sequence>MKPHGTHSEEDLDPMSAGYETVASRPVYADKVMSLRVDDVRMPGGQVAERAVLDRPAAVTIVPLDDTDRVFLLSQYRHPVGGYLIELPAGLADKPGETPFEAARRELYEEAALRAATWHILADMRVSPGAVNQLARVYLARDLTVVPDDERYELGQAGEFEEADFRTEWLSLDEAVARVHAGEIQNSATVAGLLAAASARALGWKPLRPADLPWPAPLTARTR</sequence>
<dbReference type="eggNOG" id="COG0494">
    <property type="taxonomic scope" value="Bacteria"/>
</dbReference>
<dbReference type="InParanoid" id="E3IX61"/>
<dbReference type="InterPro" id="IPR015797">
    <property type="entry name" value="NUDIX_hydrolase-like_dom_sf"/>
</dbReference>
<protein>
    <submittedName>
        <fullName evidence="3">NUDIX hydrolase</fullName>
    </submittedName>
</protein>
<reference evidence="3 4" key="1">
    <citation type="submission" date="2010-10" db="EMBL/GenBank/DDBJ databases">
        <title>Complete sequence of Frankia sp. EuI1c.</title>
        <authorList>
            <consortium name="US DOE Joint Genome Institute"/>
            <person name="Lucas S."/>
            <person name="Copeland A."/>
            <person name="Lapidus A."/>
            <person name="Cheng J.-F."/>
            <person name="Bruce D."/>
            <person name="Goodwin L."/>
            <person name="Pitluck S."/>
            <person name="Chertkov O."/>
            <person name="Detter J.C."/>
            <person name="Han C."/>
            <person name="Tapia R."/>
            <person name="Land M."/>
            <person name="Hauser L."/>
            <person name="Jeffries C."/>
            <person name="Kyrpides N."/>
            <person name="Ivanova N."/>
            <person name="Mikhailova N."/>
            <person name="Beauchemin N."/>
            <person name="Sen A."/>
            <person name="Sur S.A."/>
            <person name="Gtari M."/>
            <person name="Wall L."/>
            <person name="Tisa L."/>
            <person name="Woyke T."/>
        </authorList>
    </citation>
    <scope>NUCLEOTIDE SEQUENCE [LARGE SCALE GENOMIC DNA]</scope>
    <source>
        <strain evidence="4">DSM 45817 / CECT 9037 / EuI1c</strain>
    </source>
</reference>
<dbReference type="KEGG" id="fri:FraEuI1c_5849"/>
<name>E3IX61_PSEI1</name>
<dbReference type="HOGENOM" id="CLU_062658_5_0_11"/>
<dbReference type="AlphaFoldDB" id="E3IX61"/>
<dbReference type="InterPro" id="IPR000086">
    <property type="entry name" value="NUDIX_hydrolase_dom"/>
</dbReference>
<dbReference type="PANTHER" id="PTHR11839">
    <property type="entry name" value="UDP/ADP-SUGAR PYROPHOSPHATASE"/>
    <property type="match status" value="1"/>
</dbReference>
<dbReference type="PANTHER" id="PTHR11839:SF31">
    <property type="entry name" value="ADP-RIBOSE PYROPHOSPHATASE"/>
    <property type="match status" value="1"/>
</dbReference>
<dbReference type="GO" id="GO:0016787">
    <property type="term" value="F:hydrolase activity"/>
    <property type="evidence" value="ECO:0007669"/>
    <property type="project" value="UniProtKB-KW"/>
</dbReference>
<gene>
    <name evidence="3" type="ordered locus">FraEuI1c_5849</name>
</gene>
<dbReference type="RefSeq" id="WP_013426951.1">
    <property type="nucleotide sequence ID" value="NC_014666.1"/>
</dbReference>
<organism evidence="3 4">
    <name type="scientific">Pseudofrankia inefficax (strain DSM 45817 / CECT 9037 / DDB 130130 / EuI1c)</name>
    <name type="common">Frankia inefficax</name>
    <dbReference type="NCBI Taxonomy" id="298654"/>
    <lineage>
        <taxon>Bacteria</taxon>
        <taxon>Bacillati</taxon>
        <taxon>Actinomycetota</taxon>
        <taxon>Actinomycetes</taxon>
        <taxon>Frankiales</taxon>
        <taxon>Frankiaceae</taxon>
        <taxon>Pseudofrankia</taxon>
    </lineage>
</organism>
<keyword evidence="4" id="KW-1185">Reference proteome</keyword>
<dbReference type="Pfam" id="PF00293">
    <property type="entry name" value="NUDIX"/>
    <property type="match status" value="1"/>
</dbReference>
<dbReference type="GO" id="GO:0005829">
    <property type="term" value="C:cytosol"/>
    <property type="evidence" value="ECO:0007669"/>
    <property type="project" value="TreeGrafter"/>
</dbReference>
<accession>E3IX61</accession>
<dbReference type="PROSITE" id="PS51462">
    <property type="entry name" value="NUDIX"/>
    <property type="match status" value="1"/>
</dbReference>
<dbReference type="EMBL" id="CP002299">
    <property type="protein sequence ID" value="ADP83833.1"/>
    <property type="molecule type" value="Genomic_DNA"/>
</dbReference>
<evidence type="ECO:0000313" key="3">
    <source>
        <dbReference type="EMBL" id="ADP83833.1"/>
    </source>
</evidence>
<dbReference type="Proteomes" id="UP000002484">
    <property type="component" value="Chromosome"/>
</dbReference>
<evidence type="ECO:0000259" key="2">
    <source>
        <dbReference type="PROSITE" id="PS51462"/>
    </source>
</evidence>
<feature type="domain" description="Nudix hydrolase" evidence="2">
    <location>
        <begin position="54"/>
        <end position="192"/>
    </location>
</feature>